<organism evidence="1 2">
    <name type="scientific">Corallococcus terminator</name>
    <dbReference type="NCBI Taxonomy" id="2316733"/>
    <lineage>
        <taxon>Bacteria</taxon>
        <taxon>Pseudomonadati</taxon>
        <taxon>Myxococcota</taxon>
        <taxon>Myxococcia</taxon>
        <taxon>Myxococcales</taxon>
        <taxon>Cystobacterineae</taxon>
        <taxon>Myxococcaceae</taxon>
        <taxon>Corallococcus</taxon>
    </lineage>
</organism>
<evidence type="ECO:0000313" key="1">
    <source>
        <dbReference type="EMBL" id="RKG85311.1"/>
    </source>
</evidence>
<name>A0A3A8J442_9BACT</name>
<dbReference type="AlphaFoldDB" id="A0A3A8J442"/>
<dbReference type="EMBL" id="RAVZ01000136">
    <property type="protein sequence ID" value="RKG85311.1"/>
    <property type="molecule type" value="Genomic_DNA"/>
</dbReference>
<gene>
    <name evidence="1" type="ORF">D7V88_20185</name>
</gene>
<keyword evidence="2" id="KW-1185">Reference proteome</keyword>
<reference evidence="2" key="1">
    <citation type="submission" date="2018-09" db="EMBL/GenBank/DDBJ databases">
        <authorList>
            <person name="Livingstone P.G."/>
            <person name="Whitworth D.E."/>
        </authorList>
    </citation>
    <scope>NUCLEOTIDE SEQUENCE [LARGE SCALE GENOMIC DNA]</scope>
    <source>
        <strain evidence="2">CA054A</strain>
    </source>
</reference>
<protein>
    <submittedName>
        <fullName evidence="1">DUF3396 domain-containing protein</fullName>
    </submittedName>
</protein>
<proteinExistence type="predicted"/>
<comment type="caution">
    <text evidence="1">The sequence shown here is derived from an EMBL/GenBank/DDBJ whole genome shotgun (WGS) entry which is preliminary data.</text>
</comment>
<dbReference type="Proteomes" id="UP000268094">
    <property type="component" value="Unassembled WGS sequence"/>
</dbReference>
<dbReference type="OrthoDB" id="9179973at2"/>
<accession>A0A3A8J442</accession>
<evidence type="ECO:0000313" key="2">
    <source>
        <dbReference type="Proteomes" id="UP000268094"/>
    </source>
</evidence>
<dbReference type="InterPro" id="IPR021815">
    <property type="entry name" value="TsiV"/>
</dbReference>
<dbReference type="RefSeq" id="WP_120542280.1">
    <property type="nucleotide sequence ID" value="NZ_RAVZ01000136.1"/>
</dbReference>
<sequence length="304" mass="34660">MSKPLPVIRLRSNGGLPLARDGVVLTFFIHRNHEEVFSAVWRALQTYLRAVPPKSLNWYDADDGDTLALDDKGWEVIRKRMLERPWKPGCSVALSEDACEGDIAGGYQFEYYGRRIDDPFWKDPATAVSFTFPTEYLNDHGPDHLRALAFKLAWELPFSFGYASLAVVAPYGYSSTSDWDLLHALRDRYLGLDLYDLRHTASVIGTHARSASWLTFLGRPLLGQLGGIEGLRQALPFPEVALLPLDSQRLLITLSEWPEAIDIEREGIPPQYRALALKLEPFLYEKRSDWPASYLDHWLRRLSQ</sequence>
<dbReference type="Pfam" id="PF11876">
    <property type="entry name" value="TsiV"/>
    <property type="match status" value="1"/>
</dbReference>